<feature type="region of interest" description="Disordered" evidence="1">
    <location>
        <begin position="115"/>
        <end position="135"/>
    </location>
</feature>
<accession>A0AAW0R4A6</accession>
<sequence>MFVTENNEDIEVFDQSTILDCNERCKRGCLNFSNNHETLDMILESCDMLGVEYMGTQLPNAPDADMGNASSLLLEGPAWQMNDVAMGLDGVADVPFEKPVRPDYSWPHGDLIIPPIEDHTQGNEQEQDEPHRPREPFAAVDYPQPFPQSKGSGPWYRETFPATPSIIASHMNHTNQQFGVDSLLTHEQCASPGISPMSMRPTHAETPVNFVEISSVYSDDNFQLSQGTSTSLNDIPWHDIPHPSVEVDGYDVWDKTYDGIPVETHSMPFSTLLERNPSFADLVIMQWPEVLDLYNPQAPCYVIFAAFPTIRGLAAMFNLRFREEKVEDKDVEVKEEEDADSEDVDLDCVPFGG</sequence>
<dbReference type="AlphaFoldDB" id="A0AAW0R4A6"/>
<organism evidence="2 3">
    <name type="scientific">Apiospora kogelbergensis</name>
    <dbReference type="NCBI Taxonomy" id="1337665"/>
    <lineage>
        <taxon>Eukaryota</taxon>
        <taxon>Fungi</taxon>
        <taxon>Dikarya</taxon>
        <taxon>Ascomycota</taxon>
        <taxon>Pezizomycotina</taxon>
        <taxon>Sordariomycetes</taxon>
        <taxon>Xylariomycetidae</taxon>
        <taxon>Amphisphaeriales</taxon>
        <taxon>Apiosporaceae</taxon>
        <taxon>Apiospora</taxon>
    </lineage>
</organism>
<evidence type="ECO:0000256" key="1">
    <source>
        <dbReference type="SAM" id="MobiDB-lite"/>
    </source>
</evidence>
<proteinExistence type="predicted"/>
<feature type="region of interest" description="Disordered" evidence="1">
    <location>
        <begin position="331"/>
        <end position="353"/>
    </location>
</feature>
<dbReference type="Proteomes" id="UP001392437">
    <property type="component" value="Unassembled WGS sequence"/>
</dbReference>
<evidence type="ECO:0000313" key="2">
    <source>
        <dbReference type="EMBL" id="KAK8123699.1"/>
    </source>
</evidence>
<gene>
    <name evidence="2" type="ORF">PG999_003617</name>
</gene>
<reference evidence="2 3" key="1">
    <citation type="submission" date="2023-01" db="EMBL/GenBank/DDBJ databases">
        <title>Analysis of 21 Apiospora genomes using comparative genomics revels a genus with tremendous synthesis potential of carbohydrate active enzymes and secondary metabolites.</title>
        <authorList>
            <person name="Sorensen T."/>
        </authorList>
    </citation>
    <scope>NUCLEOTIDE SEQUENCE [LARGE SCALE GENOMIC DNA]</scope>
    <source>
        <strain evidence="2 3">CBS 117206</strain>
    </source>
</reference>
<feature type="compositionally biased region" description="Acidic residues" evidence="1">
    <location>
        <begin position="333"/>
        <end position="346"/>
    </location>
</feature>
<keyword evidence="3" id="KW-1185">Reference proteome</keyword>
<protein>
    <submittedName>
        <fullName evidence="2">Uncharacterized protein</fullName>
    </submittedName>
</protein>
<evidence type="ECO:0000313" key="3">
    <source>
        <dbReference type="Proteomes" id="UP001392437"/>
    </source>
</evidence>
<name>A0AAW0R4A6_9PEZI</name>
<dbReference type="EMBL" id="JAQQWP010000003">
    <property type="protein sequence ID" value="KAK8123699.1"/>
    <property type="molecule type" value="Genomic_DNA"/>
</dbReference>
<comment type="caution">
    <text evidence="2">The sequence shown here is derived from an EMBL/GenBank/DDBJ whole genome shotgun (WGS) entry which is preliminary data.</text>
</comment>